<dbReference type="PANTHER" id="PTHR11732">
    <property type="entry name" value="ALDO/KETO REDUCTASE"/>
    <property type="match status" value="1"/>
</dbReference>
<dbReference type="CDD" id="cd19071">
    <property type="entry name" value="AKR_AKR1-5-like"/>
    <property type="match status" value="1"/>
</dbReference>
<evidence type="ECO:0000256" key="5">
    <source>
        <dbReference type="PIRSR" id="PIRSR000097-2"/>
    </source>
</evidence>
<proteinExistence type="inferred from homology"/>
<dbReference type="PRINTS" id="PR00069">
    <property type="entry name" value="ALDKETRDTASE"/>
</dbReference>
<dbReference type="PROSITE" id="PS00798">
    <property type="entry name" value="ALDOKETO_REDUCTASE_1"/>
    <property type="match status" value="1"/>
</dbReference>
<gene>
    <name evidence="8" type="ORF">NQ315_011139</name>
</gene>
<keyword evidence="9" id="KW-1185">Reference proteome</keyword>
<dbReference type="Pfam" id="PF00248">
    <property type="entry name" value="Aldo_ket_red"/>
    <property type="match status" value="1"/>
</dbReference>
<accession>A0AAV8VZ18</accession>
<comment type="similarity">
    <text evidence="1">Belongs to the aldo/keto reductase family.</text>
</comment>
<dbReference type="PIRSF" id="PIRSF000097">
    <property type="entry name" value="AKR"/>
    <property type="match status" value="1"/>
</dbReference>
<evidence type="ECO:0000313" key="9">
    <source>
        <dbReference type="Proteomes" id="UP001159042"/>
    </source>
</evidence>
<evidence type="ECO:0000259" key="7">
    <source>
        <dbReference type="Pfam" id="PF00248"/>
    </source>
</evidence>
<dbReference type="Gene3D" id="3.20.20.100">
    <property type="entry name" value="NADP-dependent oxidoreductase domain"/>
    <property type="match status" value="1"/>
</dbReference>
<dbReference type="InterPro" id="IPR036812">
    <property type="entry name" value="NAD(P)_OxRdtase_dom_sf"/>
</dbReference>
<dbReference type="InterPro" id="IPR020471">
    <property type="entry name" value="AKR"/>
</dbReference>
<keyword evidence="3" id="KW-0560">Oxidoreductase</keyword>
<feature type="binding site" evidence="5">
    <location>
        <position position="116"/>
    </location>
    <ligand>
        <name>substrate</name>
    </ligand>
</feature>
<feature type="active site" description="Proton donor" evidence="4">
    <location>
        <position position="54"/>
    </location>
</feature>
<dbReference type="GO" id="GO:0016491">
    <property type="term" value="F:oxidoreductase activity"/>
    <property type="evidence" value="ECO:0007669"/>
    <property type="project" value="UniProtKB-KW"/>
</dbReference>
<evidence type="ECO:0000256" key="1">
    <source>
        <dbReference type="ARBA" id="ARBA00007905"/>
    </source>
</evidence>
<evidence type="ECO:0000256" key="4">
    <source>
        <dbReference type="PIRSR" id="PIRSR000097-1"/>
    </source>
</evidence>
<feature type="site" description="Lowers pKa of active site Tyr" evidence="6">
    <location>
        <position position="83"/>
    </location>
</feature>
<evidence type="ECO:0000256" key="2">
    <source>
        <dbReference type="ARBA" id="ARBA00022857"/>
    </source>
</evidence>
<comment type="caution">
    <text evidence="8">The sequence shown here is derived from an EMBL/GenBank/DDBJ whole genome shotgun (WGS) entry which is preliminary data.</text>
</comment>
<evidence type="ECO:0000313" key="8">
    <source>
        <dbReference type="EMBL" id="KAJ8918851.1"/>
    </source>
</evidence>
<dbReference type="Proteomes" id="UP001159042">
    <property type="component" value="Unassembled WGS sequence"/>
</dbReference>
<dbReference type="EMBL" id="JANEYG010000022">
    <property type="protein sequence ID" value="KAJ8918851.1"/>
    <property type="molecule type" value="Genomic_DNA"/>
</dbReference>
<dbReference type="PROSITE" id="PS00062">
    <property type="entry name" value="ALDOKETO_REDUCTASE_2"/>
    <property type="match status" value="1"/>
</dbReference>
<dbReference type="FunFam" id="3.20.20.100:FF:000006">
    <property type="entry name" value="Aldo-keto reductase family 1 member A1"/>
    <property type="match status" value="1"/>
</dbReference>
<organism evidence="8 9">
    <name type="scientific">Exocentrus adspersus</name>
    <dbReference type="NCBI Taxonomy" id="1586481"/>
    <lineage>
        <taxon>Eukaryota</taxon>
        <taxon>Metazoa</taxon>
        <taxon>Ecdysozoa</taxon>
        <taxon>Arthropoda</taxon>
        <taxon>Hexapoda</taxon>
        <taxon>Insecta</taxon>
        <taxon>Pterygota</taxon>
        <taxon>Neoptera</taxon>
        <taxon>Endopterygota</taxon>
        <taxon>Coleoptera</taxon>
        <taxon>Polyphaga</taxon>
        <taxon>Cucujiformia</taxon>
        <taxon>Chrysomeloidea</taxon>
        <taxon>Cerambycidae</taxon>
        <taxon>Lamiinae</taxon>
        <taxon>Acanthocinini</taxon>
        <taxon>Exocentrus</taxon>
    </lineage>
</organism>
<dbReference type="InterPro" id="IPR023210">
    <property type="entry name" value="NADP_OxRdtase_dom"/>
</dbReference>
<sequence length="319" mass="36526">MACKLHNNMVMGDGLEIPAIGLGTGSMREENELATTLNNALEIGYRHIDTAFAYKNEAFIGRVLKKWFSSGKLKREDVFITTKLPVPGVHQSRVEMFMKKSLENLQLEYVDLYLIHFPIGTKYFGDESEDNLKEVDDFDHIEIWKKMEEQVDAGRTKAIGLSNFNQRQIEKIMKSARIKPTCLQIEIHVDFQQRDLINFCHKNGIVVVAYSPLGAPGRNLQNRKMAPVINSEKIGKLAKKYNKTPGQIMLRYLLQNNIVAVPKSSRLERLKENIDVFHFEISENDMKSLNELEGGKDARLSFRGLIPGIEKHPEYPFED</sequence>
<name>A0AAV8VZ18_9CUCU</name>
<dbReference type="AlphaFoldDB" id="A0AAV8VZ18"/>
<dbReference type="SUPFAM" id="SSF51430">
    <property type="entry name" value="NAD(P)-linked oxidoreductase"/>
    <property type="match status" value="1"/>
</dbReference>
<evidence type="ECO:0000256" key="3">
    <source>
        <dbReference type="ARBA" id="ARBA00023002"/>
    </source>
</evidence>
<protein>
    <recommendedName>
        <fullName evidence="7">NADP-dependent oxidoreductase domain-containing protein</fullName>
    </recommendedName>
</protein>
<dbReference type="InterPro" id="IPR018170">
    <property type="entry name" value="Aldo/ket_reductase_CS"/>
</dbReference>
<feature type="domain" description="NADP-dependent oxidoreductase" evidence="7">
    <location>
        <begin position="20"/>
        <end position="292"/>
    </location>
</feature>
<reference evidence="8 9" key="1">
    <citation type="journal article" date="2023" name="Insect Mol. Biol.">
        <title>Genome sequencing provides insights into the evolution of gene families encoding plant cell wall-degrading enzymes in longhorned beetles.</title>
        <authorList>
            <person name="Shin N.R."/>
            <person name="Okamura Y."/>
            <person name="Kirsch R."/>
            <person name="Pauchet Y."/>
        </authorList>
    </citation>
    <scope>NUCLEOTIDE SEQUENCE [LARGE SCALE GENOMIC DNA]</scope>
    <source>
        <strain evidence="8">EAD_L_NR</strain>
    </source>
</reference>
<evidence type="ECO:0000256" key="6">
    <source>
        <dbReference type="PIRSR" id="PIRSR000097-3"/>
    </source>
</evidence>
<keyword evidence="2" id="KW-0521">NADP</keyword>